<keyword evidence="1" id="KW-0812">Transmembrane</keyword>
<feature type="transmembrane region" description="Helical" evidence="1">
    <location>
        <begin position="19"/>
        <end position="41"/>
    </location>
</feature>
<sequence length="66" mass="7345">KAARGEKISMQTILYESAISFSMLLAAIPSILVLVAGQWYITKKGSQNRKHTWVLVWLVCAILLAI</sequence>
<feature type="non-terminal residue" evidence="2">
    <location>
        <position position="1"/>
    </location>
</feature>
<organism evidence="2">
    <name type="scientific">marine sediment metagenome</name>
    <dbReference type="NCBI Taxonomy" id="412755"/>
    <lineage>
        <taxon>unclassified sequences</taxon>
        <taxon>metagenomes</taxon>
        <taxon>ecological metagenomes</taxon>
    </lineage>
</organism>
<dbReference type="AlphaFoldDB" id="X0XHR2"/>
<gene>
    <name evidence="2" type="ORF">S01H1_85798</name>
</gene>
<comment type="caution">
    <text evidence="2">The sequence shown here is derived from an EMBL/GenBank/DDBJ whole genome shotgun (WGS) entry which is preliminary data.</text>
</comment>
<feature type="non-terminal residue" evidence="2">
    <location>
        <position position="66"/>
    </location>
</feature>
<name>X0XHR2_9ZZZZ</name>
<evidence type="ECO:0000313" key="2">
    <source>
        <dbReference type="EMBL" id="GAG42719.1"/>
    </source>
</evidence>
<keyword evidence="1" id="KW-0472">Membrane</keyword>
<keyword evidence="1" id="KW-1133">Transmembrane helix</keyword>
<reference evidence="2" key="1">
    <citation type="journal article" date="2014" name="Front. Microbiol.">
        <title>High frequency of phylogenetically diverse reductive dehalogenase-homologous genes in deep subseafloor sedimentary metagenomes.</title>
        <authorList>
            <person name="Kawai M."/>
            <person name="Futagami T."/>
            <person name="Toyoda A."/>
            <person name="Takaki Y."/>
            <person name="Nishi S."/>
            <person name="Hori S."/>
            <person name="Arai W."/>
            <person name="Tsubouchi T."/>
            <person name="Morono Y."/>
            <person name="Uchiyama I."/>
            <person name="Ito T."/>
            <person name="Fujiyama A."/>
            <person name="Inagaki F."/>
            <person name="Takami H."/>
        </authorList>
    </citation>
    <scope>NUCLEOTIDE SEQUENCE</scope>
    <source>
        <strain evidence="2">Expedition CK06-06</strain>
    </source>
</reference>
<evidence type="ECO:0000256" key="1">
    <source>
        <dbReference type="SAM" id="Phobius"/>
    </source>
</evidence>
<dbReference type="EMBL" id="BARS01059083">
    <property type="protein sequence ID" value="GAG42719.1"/>
    <property type="molecule type" value="Genomic_DNA"/>
</dbReference>
<proteinExistence type="predicted"/>
<protein>
    <submittedName>
        <fullName evidence="2">Uncharacterized protein</fullName>
    </submittedName>
</protein>
<accession>X0XHR2</accession>